<evidence type="ECO:0008006" key="4">
    <source>
        <dbReference type="Google" id="ProtNLM"/>
    </source>
</evidence>
<protein>
    <recommendedName>
        <fullName evidence="4">RING-type domain-containing protein</fullName>
    </recommendedName>
</protein>
<gene>
    <name evidence="2" type="ORF">VTK73DRAFT_5775</name>
</gene>
<sequence length="540" mass="62267">MCYRLIRHFKCQCGGSLQSHRREWIVRCSTPNIATDATVAGSEDQPCLQALDTQEEWYDPQPGEYLPCDLCSGQSVHPPVKPTASSRHVFGRQYNPAEFDKAVTNYSDSLLRLFYSWLTAVPTGWHPAQDHQVMGGPDQQNPLRVRERMEISECVVEELSCKEFPDHGWIDYTAEEVGCQCDLQNSPFLSNFASEARAYVAEKLTRRLDHWNVDEVDYIGAPHDLAQFTLFHNEKLRTLQRSASRRIVDGPRFIPVMEPFGDAVLKKRLRQLTAIVSIYRDKAKSTISELFGDRFDQTRQTIMLRLRTRLCRELIARVLADDTGLMQERAVAIMRHICAQLLQPSADWQVRNFSSLDGKKDWAERIAYTINNYWAKPFYPDLPYDTFLAQMVEPSDFRVEYLSDWQEYMERDRARATRAKCFAQPAPPDELQRLMAEKQSCPICGEEYGLADGSTKERDELPVVPIRCLARGAEHYCGQSCLVRQARQAEHRNVPPRCVYCRLPLNQADEVDDATEESDSEEEEEDLMGNPTDPQDFQWW</sequence>
<organism evidence="2 3">
    <name type="scientific">Phialemonium thermophilum</name>
    <dbReference type="NCBI Taxonomy" id="223376"/>
    <lineage>
        <taxon>Eukaryota</taxon>
        <taxon>Fungi</taxon>
        <taxon>Dikarya</taxon>
        <taxon>Ascomycota</taxon>
        <taxon>Pezizomycotina</taxon>
        <taxon>Sordariomycetes</taxon>
        <taxon>Sordariomycetidae</taxon>
        <taxon>Cephalothecales</taxon>
        <taxon>Cephalothecaceae</taxon>
        <taxon>Phialemonium</taxon>
    </lineage>
</organism>
<reference evidence="2 3" key="1">
    <citation type="journal article" date="2024" name="Commun. Biol.">
        <title>Comparative genomic analysis of thermophilic fungi reveals convergent evolutionary adaptations and gene losses.</title>
        <authorList>
            <person name="Steindorff A.S."/>
            <person name="Aguilar-Pontes M.V."/>
            <person name="Robinson A.J."/>
            <person name="Andreopoulos B."/>
            <person name="LaButti K."/>
            <person name="Kuo A."/>
            <person name="Mondo S."/>
            <person name="Riley R."/>
            <person name="Otillar R."/>
            <person name="Haridas S."/>
            <person name="Lipzen A."/>
            <person name="Grimwood J."/>
            <person name="Schmutz J."/>
            <person name="Clum A."/>
            <person name="Reid I.D."/>
            <person name="Moisan M.C."/>
            <person name="Butler G."/>
            <person name="Nguyen T.T.M."/>
            <person name="Dewar K."/>
            <person name="Conant G."/>
            <person name="Drula E."/>
            <person name="Henrissat B."/>
            <person name="Hansel C."/>
            <person name="Singer S."/>
            <person name="Hutchinson M.I."/>
            <person name="de Vries R.P."/>
            <person name="Natvig D.O."/>
            <person name="Powell A.J."/>
            <person name="Tsang A."/>
            <person name="Grigoriev I.V."/>
        </authorList>
    </citation>
    <scope>NUCLEOTIDE SEQUENCE [LARGE SCALE GENOMIC DNA]</scope>
    <source>
        <strain evidence="2 3">ATCC 24622</strain>
    </source>
</reference>
<evidence type="ECO:0000313" key="3">
    <source>
        <dbReference type="Proteomes" id="UP001586593"/>
    </source>
</evidence>
<dbReference type="EMBL" id="JAZHXJ010000323">
    <property type="protein sequence ID" value="KAL1864621.1"/>
    <property type="molecule type" value="Genomic_DNA"/>
</dbReference>
<dbReference type="Proteomes" id="UP001586593">
    <property type="component" value="Unassembled WGS sequence"/>
</dbReference>
<evidence type="ECO:0000256" key="1">
    <source>
        <dbReference type="SAM" id="MobiDB-lite"/>
    </source>
</evidence>
<proteinExistence type="predicted"/>
<feature type="region of interest" description="Disordered" evidence="1">
    <location>
        <begin position="509"/>
        <end position="540"/>
    </location>
</feature>
<accession>A0ABR3WLU5</accession>
<evidence type="ECO:0000313" key="2">
    <source>
        <dbReference type="EMBL" id="KAL1864621.1"/>
    </source>
</evidence>
<comment type="caution">
    <text evidence="2">The sequence shown here is derived from an EMBL/GenBank/DDBJ whole genome shotgun (WGS) entry which is preliminary data.</text>
</comment>
<keyword evidence="3" id="KW-1185">Reference proteome</keyword>
<feature type="compositionally biased region" description="Acidic residues" evidence="1">
    <location>
        <begin position="509"/>
        <end position="527"/>
    </location>
</feature>
<name>A0ABR3WLU5_9PEZI</name>